<dbReference type="SUPFAM" id="SSF52317">
    <property type="entry name" value="Class I glutamine amidotransferase-like"/>
    <property type="match status" value="1"/>
</dbReference>
<feature type="transmembrane region" description="Helical" evidence="1">
    <location>
        <begin position="372"/>
        <end position="392"/>
    </location>
</feature>
<keyword evidence="1" id="KW-1133">Transmembrane helix</keyword>
<reference evidence="2" key="1">
    <citation type="submission" date="2018-05" db="EMBL/GenBank/DDBJ databases">
        <authorList>
            <person name="Lanie J.A."/>
            <person name="Ng W.-L."/>
            <person name="Kazmierczak K.M."/>
            <person name="Andrzejewski T.M."/>
            <person name="Davidsen T.M."/>
            <person name="Wayne K.J."/>
            <person name="Tettelin H."/>
            <person name="Glass J.I."/>
            <person name="Rusch D."/>
            <person name="Podicherti R."/>
            <person name="Tsui H.-C.T."/>
            <person name="Winkler M.E."/>
        </authorList>
    </citation>
    <scope>NUCLEOTIDE SEQUENCE</scope>
</reference>
<organism evidence="2">
    <name type="scientific">marine metagenome</name>
    <dbReference type="NCBI Taxonomy" id="408172"/>
    <lineage>
        <taxon>unclassified sequences</taxon>
        <taxon>metagenomes</taxon>
        <taxon>ecological metagenomes</taxon>
    </lineage>
</organism>
<protein>
    <submittedName>
        <fullName evidence="2">Uncharacterized protein</fullName>
    </submittedName>
</protein>
<evidence type="ECO:0000313" key="2">
    <source>
        <dbReference type="EMBL" id="SVA59520.1"/>
    </source>
</evidence>
<dbReference type="InterPro" id="IPR029062">
    <property type="entry name" value="Class_I_gatase-like"/>
</dbReference>
<keyword evidence="1" id="KW-0812">Transmembrane</keyword>
<feature type="non-terminal residue" evidence="2">
    <location>
        <position position="1"/>
    </location>
</feature>
<dbReference type="AlphaFoldDB" id="A0A381X4G0"/>
<accession>A0A381X4G0</accession>
<sequence length="604" mass="66137">VDAAHPQPTRLFTRLAKLGLVSLLAGNGLADGAVQFDVFMGFAGKARQGEWFPVTFEIFNDGPTFDGQVELRPRFGDVYRYNVELATNTRKRFTLPVFGSANPVWSAKLKNGSKTVAKHDELKLDISDPATVLVGALSDQQAGGPVLPRTRFKRKWENDSFAPRVAHMQLDIFPDDPIALSGLHVLYLNSARAINLRAEQAAALSTWVLGGGHLILAVDRHGDVTGTPWLANLVRARFGPVQNTAVGQALHHWTDGGGDSTVGNPDDAFAAGQLAAAEVRLADGAALFELDNRVVAAEASRGLGHVSVLGFNPEREPFKSWTNRAWFWARLAKVHGAWFEEDAPQQYGRLHIDGVYGAMLDSRQVSKLPVEWLLLLLAAYLVIIGPVDRIWLKRINKQMLTWLTFPAYVAIFSLLIYFIGYKLRAGQLELNELHIVDVLPGQQEVLRGRSYVSIYSPVNDDYQLGGRYAQGAIRSEYLGPNRGDTASSLRVEHASGKIEASARVPIWTSRLLCSEWIAPDNGEIMATLTKNASSDYELSLRNGLDKAITGAALLSDGRITELELQSPSGSTRTLSIRTGSSPTAEAEFGNISLDGEFQTRVNAR</sequence>
<evidence type="ECO:0000256" key="1">
    <source>
        <dbReference type="SAM" id="Phobius"/>
    </source>
</evidence>
<dbReference type="EMBL" id="UINC01013845">
    <property type="protein sequence ID" value="SVA59520.1"/>
    <property type="molecule type" value="Genomic_DNA"/>
</dbReference>
<name>A0A381X4G0_9ZZZZ</name>
<feature type="transmembrane region" description="Helical" evidence="1">
    <location>
        <begin position="399"/>
        <end position="420"/>
    </location>
</feature>
<proteinExistence type="predicted"/>
<gene>
    <name evidence="2" type="ORF">METZ01_LOCUS112374</name>
</gene>
<keyword evidence="1" id="KW-0472">Membrane</keyword>
<dbReference type="Gene3D" id="3.40.50.880">
    <property type="match status" value="1"/>
</dbReference>
<feature type="non-terminal residue" evidence="2">
    <location>
        <position position="604"/>
    </location>
</feature>